<dbReference type="EMBL" id="NCVQ01000009">
    <property type="protein sequence ID" value="PWZ09090.1"/>
    <property type="molecule type" value="Genomic_DNA"/>
</dbReference>
<evidence type="ECO:0000313" key="2">
    <source>
        <dbReference type="EMBL" id="PWZ09090.1"/>
    </source>
</evidence>
<dbReference type="AlphaFoldDB" id="A0A3L6DKG3"/>
<sequence>MEPGLGKRLMTVLHAVYHMMRRGLCRKRLMMDLHLLLGRGKLAGKALRDLLAAAAHHHHHMVVPRPPSRAPPAAAAGLSLPSDPQPQVDVQSFNSCTAAPSCSSGNNNGGGVARPAAGGLGRASFPFSRIRGRRGASAAANGCGDDGLVLAQVARALETMRDDDAAVAGHPSPLAAAAGATPSPMLALSLGRSPAGARRLRVTDSPFPLDPPEGLLDARADSTFDAFITKFYETLRLQQADATPDNRARR</sequence>
<proteinExistence type="predicted"/>
<evidence type="ECO:0000256" key="1">
    <source>
        <dbReference type="SAM" id="MobiDB-lite"/>
    </source>
</evidence>
<comment type="caution">
    <text evidence="2">The sequence shown here is derived from an EMBL/GenBank/DDBJ whole genome shotgun (WGS) entry which is preliminary data.</text>
</comment>
<evidence type="ECO:0000313" key="3">
    <source>
        <dbReference type="Proteomes" id="UP000251960"/>
    </source>
</evidence>
<reference evidence="2 3" key="1">
    <citation type="journal article" date="2018" name="Nat. Genet.">
        <title>Extensive intraspecific gene order and gene structural variations between Mo17 and other maize genomes.</title>
        <authorList>
            <person name="Sun S."/>
            <person name="Zhou Y."/>
            <person name="Chen J."/>
            <person name="Shi J."/>
            <person name="Zhao H."/>
            <person name="Zhao H."/>
            <person name="Song W."/>
            <person name="Zhang M."/>
            <person name="Cui Y."/>
            <person name="Dong X."/>
            <person name="Liu H."/>
            <person name="Ma X."/>
            <person name="Jiao Y."/>
            <person name="Wang B."/>
            <person name="Wei X."/>
            <person name="Stein J.C."/>
            <person name="Glaubitz J.C."/>
            <person name="Lu F."/>
            <person name="Yu G."/>
            <person name="Liang C."/>
            <person name="Fengler K."/>
            <person name="Li B."/>
            <person name="Rafalski A."/>
            <person name="Schnable P.S."/>
            <person name="Ware D.H."/>
            <person name="Buckler E.S."/>
            <person name="Lai J."/>
        </authorList>
    </citation>
    <scope>NUCLEOTIDE SEQUENCE [LARGE SCALE GENOMIC DNA]</scope>
    <source>
        <strain evidence="3">cv. Missouri 17</strain>
        <tissue evidence="2">Seedling</tissue>
    </source>
</reference>
<gene>
    <name evidence="2" type="ORF">Zm00014a_031241</name>
</gene>
<dbReference type="PANTHER" id="PTHR33265:SF1">
    <property type="entry name" value="OS01G0198500 PROTEIN"/>
    <property type="match status" value="1"/>
</dbReference>
<dbReference type="Proteomes" id="UP000251960">
    <property type="component" value="Chromosome 8"/>
</dbReference>
<feature type="region of interest" description="Disordered" evidence="1">
    <location>
        <begin position="61"/>
        <end position="84"/>
    </location>
</feature>
<protein>
    <recommendedName>
        <fullName evidence="4">Avr9/Cf-9 rapidly elicited protein 146</fullName>
    </recommendedName>
</protein>
<dbReference type="PANTHER" id="PTHR33265">
    <property type="entry name" value="AVR9/CF-9 RAPIDLY ELICITED PROTEIN-RELATED"/>
    <property type="match status" value="1"/>
</dbReference>
<evidence type="ECO:0008006" key="4">
    <source>
        <dbReference type="Google" id="ProtNLM"/>
    </source>
</evidence>
<accession>A0A3L6DKG3</accession>
<name>A0A3L6DKG3_MAIZE</name>
<organism evidence="2 3">
    <name type="scientific">Zea mays</name>
    <name type="common">Maize</name>
    <dbReference type="NCBI Taxonomy" id="4577"/>
    <lineage>
        <taxon>Eukaryota</taxon>
        <taxon>Viridiplantae</taxon>
        <taxon>Streptophyta</taxon>
        <taxon>Embryophyta</taxon>
        <taxon>Tracheophyta</taxon>
        <taxon>Spermatophyta</taxon>
        <taxon>Magnoliopsida</taxon>
        <taxon>Liliopsida</taxon>
        <taxon>Poales</taxon>
        <taxon>Poaceae</taxon>
        <taxon>PACMAD clade</taxon>
        <taxon>Panicoideae</taxon>
        <taxon>Andropogonodae</taxon>
        <taxon>Andropogoneae</taxon>
        <taxon>Tripsacinae</taxon>
        <taxon>Zea</taxon>
    </lineage>
</organism>
<dbReference type="ExpressionAtlas" id="A0A3L6DKG3">
    <property type="expression patterns" value="baseline and differential"/>
</dbReference>